<dbReference type="Proteomes" id="UP000078387">
    <property type="component" value="Unassembled WGS sequence"/>
</dbReference>
<proteinExistence type="predicted"/>
<dbReference type="VEuPathDB" id="AmoebaDB:EHI5A_165760"/>
<feature type="domain" description="RING-type" evidence="5">
    <location>
        <begin position="880"/>
        <end position="920"/>
    </location>
</feature>
<evidence type="ECO:0000256" key="4">
    <source>
        <dbReference type="PROSITE-ProRule" id="PRU00175"/>
    </source>
</evidence>
<evidence type="ECO:0000256" key="2">
    <source>
        <dbReference type="ARBA" id="ARBA00022771"/>
    </source>
</evidence>
<keyword evidence="1" id="KW-0479">Metal-binding</keyword>
<dbReference type="VEuPathDB" id="AmoebaDB:EHI_159840"/>
<dbReference type="SUPFAM" id="SSF57850">
    <property type="entry name" value="RING/U-box"/>
    <property type="match status" value="1"/>
</dbReference>
<comment type="caution">
    <text evidence="6">The sequence shown here is derived from an EMBL/GenBank/DDBJ whole genome shotgun (WGS) entry which is preliminary data.</text>
</comment>
<gene>
    <name evidence="6" type="ORF">CL6EHI_159840</name>
</gene>
<dbReference type="InterPro" id="IPR001841">
    <property type="entry name" value="Znf_RING"/>
</dbReference>
<sequence length="943" mass="110252">MSQRNRTTLRDNPTSSKKLMSKIEEKEDIGFFVGSDYTNFIKSRFKTEEAICCVFALKEKVIVGSTVGRVYFFNKGEEDIGGEGIFNSTPVLGFALDSRGHVLVIQENNIHGIDPNDGRIEMNLVSFTDEQVTNTTFDQQNPLQYCCVIKHLKTKQITLKITLIRSPGERPIILTDSLQRSYINQMKWIGNTIVIVMSNRSGDGMNRDIIVYFYDINARQHSIIPFNNIEVKSSTSCCVSPLNKEVMVLTWGNLKGEFRAVPGYDVSTPKTFNAPTAFFVPRGVNEIYSLGLLNDKMVGFVNCKDQGAKYGLKVLVSNDERDKKATFSLMPKEDISEYFELYSDRTEEEEYLWLLTERKFMKVKMLQDRDIIDIWKEQKRYDLILERVIKKDMDIDKEELIEYWQDLILSVMDGAVTEVEEPYTLMEEYLESDLMELEDFLEITQNFHIEPKEFREKDSKEAREYEKLKVQMKDSLNKTLLFFTNYTIFSLKKNEQRYYELISTYNIFYNNKDRNYAYEDAYNTLVAYAKLKETIQRVKSVDKYDKIPQDELLGLMRKELNKYKTLLLYPNLPTNFQEIISNNTIGSKFDGRNEDRIRFQKFNMHYKIENCMFEEAQNLIFKLKDPNLFKMFLEKLQSIYDLHMQNIIEKEKQEIETKKVFEKEGYNLKNLSDVYVNEVEEVMKKAESNPLLQFRLYQLLFKLLSEKKYPIDNYESRVGGGIPKLLFEATKGSKNTHEMQQIVIAFIYSTINDYNNLFDFRKNEKAVELITSVMEIVNSLEVSISREVLKAQNYGNKKWIITLLYELSVYKDQLLNVLDEDETMETFAQPVCDGLRNASLRYEALLSAQHIAHQQQFDYVNSIIDYSKQGIIVEEVEGKCCSCNRTVVKRTIFKCGHCMCDQCLEKLTTKGTNIECSVCKSQRLTDQQQKSLSFIQTPRHKKK</sequence>
<dbReference type="VEuPathDB" id="AmoebaDB:EHI8A_132560"/>
<dbReference type="AlphaFoldDB" id="A0A5K1URC6"/>
<reference evidence="6 7" key="1">
    <citation type="submission" date="2016-05" db="EMBL/GenBank/DDBJ databases">
        <title>First whole genome sequencing of Entamoeba histolytica HM1:IMSS-clone-6.</title>
        <authorList>
            <person name="Mukherjee Avik.K."/>
            <person name="Izumyama S."/>
            <person name="Nakada-Tsukui K."/>
            <person name="Nozaki T."/>
        </authorList>
    </citation>
    <scope>NUCLEOTIDE SEQUENCE [LARGE SCALE GENOMIC DNA]</scope>
    <source>
        <strain evidence="6 7">HM1:IMSS clone 6</strain>
    </source>
</reference>
<dbReference type="InterPro" id="IPR017907">
    <property type="entry name" value="Znf_RING_CS"/>
</dbReference>
<accession>A0A5K1URC6</accession>
<dbReference type="EMBL" id="BDEQ01000001">
    <property type="protein sequence ID" value="GAT93319.1"/>
    <property type="molecule type" value="Genomic_DNA"/>
</dbReference>
<keyword evidence="3" id="KW-0862">Zinc</keyword>
<name>A0A5K1URC6_ENTHI</name>
<evidence type="ECO:0000259" key="5">
    <source>
        <dbReference type="PROSITE" id="PS50089"/>
    </source>
</evidence>
<protein>
    <recommendedName>
        <fullName evidence="5">RING-type domain-containing protein</fullName>
    </recommendedName>
</protein>
<evidence type="ECO:0000256" key="3">
    <source>
        <dbReference type="ARBA" id="ARBA00022833"/>
    </source>
</evidence>
<keyword evidence="2 4" id="KW-0863">Zinc-finger</keyword>
<dbReference type="PROSITE" id="PS50089">
    <property type="entry name" value="ZF_RING_2"/>
    <property type="match status" value="1"/>
</dbReference>
<dbReference type="VEuPathDB" id="AmoebaDB:EHI7A_123420"/>
<evidence type="ECO:0000313" key="7">
    <source>
        <dbReference type="Proteomes" id="UP000078387"/>
    </source>
</evidence>
<evidence type="ECO:0000256" key="1">
    <source>
        <dbReference type="ARBA" id="ARBA00022723"/>
    </source>
</evidence>
<dbReference type="GO" id="GO:0008270">
    <property type="term" value="F:zinc ion binding"/>
    <property type="evidence" value="ECO:0007669"/>
    <property type="project" value="UniProtKB-KW"/>
</dbReference>
<dbReference type="PROSITE" id="PS00518">
    <property type="entry name" value="ZF_RING_1"/>
    <property type="match status" value="1"/>
</dbReference>
<evidence type="ECO:0000313" key="6">
    <source>
        <dbReference type="EMBL" id="GAT93319.1"/>
    </source>
</evidence>
<dbReference type="VEuPathDB" id="AmoebaDB:KM1_207180"/>
<organism evidence="6 7">
    <name type="scientific">Entamoeba histolytica</name>
    <dbReference type="NCBI Taxonomy" id="5759"/>
    <lineage>
        <taxon>Eukaryota</taxon>
        <taxon>Amoebozoa</taxon>
        <taxon>Evosea</taxon>
        <taxon>Archamoebae</taxon>
        <taxon>Mastigamoebida</taxon>
        <taxon>Entamoebidae</taxon>
        <taxon>Entamoeba</taxon>
    </lineage>
</organism>
<dbReference type="OMA" id="ANIECSV"/>